<name>A0A7R9HKJ8_9NEOP</name>
<dbReference type="SUPFAM" id="SSF57667">
    <property type="entry name" value="beta-beta-alpha zinc fingers"/>
    <property type="match status" value="2"/>
</dbReference>
<evidence type="ECO:0000256" key="3">
    <source>
        <dbReference type="ARBA" id="ARBA00022771"/>
    </source>
</evidence>
<gene>
    <name evidence="8" type="ORF">TMSB3V08_LOCUS2742</name>
</gene>
<dbReference type="GO" id="GO:0008270">
    <property type="term" value="F:zinc ion binding"/>
    <property type="evidence" value="ECO:0007669"/>
    <property type="project" value="UniProtKB-KW"/>
</dbReference>
<evidence type="ECO:0000256" key="6">
    <source>
        <dbReference type="SAM" id="MobiDB-lite"/>
    </source>
</evidence>
<dbReference type="PANTHER" id="PTHR24403">
    <property type="entry name" value="ZINC FINGER PROTEIN"/>
    <property type="match status" value="1"/>
</dbReference>
<reference evidence="8" key="1">
    <citation type="submission" date="2020-11" db="EMBL/GenBank/DDBJ databases">
        <authorList>
            <person name="Tran Van P."/>
        </authorList>
    </citation>
    <scope>NUCLEOTIDE SEQUENCE</scope>
</reference>
<dbReference type="InterPro" id="IPR050688">
    <property type="entry name" value="Zinc_finger/UBP_domain"/>
</dbReference>
<evidence type="ECO:0000256" key="1">
    <source>
        <dbReference type="ARBA" id="ARBA00022723"/>
    </source>
</evidence>
<keyword evidence="4" id="KW-0862">Zinc</keyword>
<dbReference type="Gene3D" id="3.30.160.60">
    <property type="entry name" value="Classic Zinc Finger"/>
    <property type="match status" value="2"/>
</dbReference>
<dbReference type="SMART" id="SM00355">
    <property type="entry name" value="ZnF_C2H2"/>
    <property type="match status" value="4"/>
</dbReference>
<sequence length="666" mass="74939">MEDTFLKERPIAERGLGQGASSCNTRGHMGTDRTAKIRRRVLGVLTMAANYVDNMTNKHWHATDGDSKPWTGWSVTRGEVISNLIVKDEDIKKPMSPNKSPRSSHMKGSFPCERCGRTYIRKDSLQRHLQWECGKEPTFQCPFCPQKCKRKAHQIRHIRRQHKDMLNARLMHFGTGVRTVNNSPRSRALREMGWDAWSAAHPSVPTLLLGNFHRVGPMLTNIGSESPKNFVCPRCDRAYKLKSSLRNHEKWECGMEPQFQCPFCPYRAKQKMHVARHIERMHKEKINPTESDIDELNKIDHDSQSEQTTEAANHPPNFGPQYVGRDNLSESDWLKGQVSLRVVETVLSRSCHREDNSPYKRLSENHEKKTTVENPKNNEAHHDKEQRDCLSVQHVVQRIVLKKGEIVKGSAVLAVARNIVVETLCGDMRNMNFLVHFTLVQSECRVALLTHWISLDPLASLGFQVPASLAGFYCEQISIISSSTEVVDVTALFYQKSGDKGQGGTMKPNVQSILKGCSTPIRIRRVTRSIQKRVNIPDCQQGVVRFPTQQSNTIIQSLGITSKDIFLGMPITAASHPVCCPLSSWAVRPYADPPSFPVLSKFFAKLEMVALVGGKSEEGNAAIKFEADQRALDAFLIGMSGELGRLTRLSNPKSFQDAIESAVDIV</sequence>
<dbReference type="GO" id="GO:0010468">
    <property type="term" value="P:regulation of gene expression"/>
    <property type="evidence" value="ECO:0007669"/>
    <property type="project" value="TreeGrafter"/>
</dbReference>
<dbReference type="PANTHER" id="PTHR24403:SF67">
    <property type="entry name" value="FI01116P-RELATED"/>
    <property type="match status" value="1"/>
</dbReference>
<keyword evidence="1" id="KW-0479">Metal-binding</keyword>
<organism evidence="8">
    <name type="scientific">Timema monikensis</name>
    <dbReference type="NCBI Taxonomy" id="170555"/>
    <lineage>
        <taxon>Eukaryota</taxon>
        <taxon>Metazoa</taxon>
        <taxon>Ecdysozoa</taxon>
        <taxon>Arthropoda</taxon>
        <taxon>Hexapoda</taxon>
        <taxon>Insecta</taxon>
        <taxon>Pterygota</taxon>
        <taxon>Neoptera</taxon>
        <taxon>Polyneoptera</taxon>
        <taxon>Phasmatodea</taxon>
        <taxon>Timematodea</taxon>
        <taxon>Timematoidea</taxon>
        <taxon>Timematidae</taxon>
        <taxon>Timema</taxon>
    </lineage>
</organism>
<proteinExistence type="predicted"/>
<dbReference type="PROSITE" id="PS00028">
    <property type="entry name" value="ZINC_FINGER_C2H2_1"/>
    <property type="match status" value="1"/>
</dbReference>
<dbReference type="PROSITE" id="PS50157">
    <property type="entry name" value="ZINC_FINGER_C2H2_2"/>
    <property type="match status" value="2"/>
</dbReference>
<evidence type="ECO:0000256" key="2">
    <source>
        <dbReference type="ARBA" id="ARBA00022737"/>
    </source>
</evidence>
<keyword evidence="3 5" id="KW-0863">Zinc-finger</keyword>
<evidence type="ECO:0000313" key="8">
    <source>
        <dbReference type="EMBL" id="CAD7425839.1"/>
    </source>
</evidence>
<dbReference type="Pfam" id="PF00096">
    <property type="entry name" value="zf-C2H2"/>
    <property type="match status" value="1"/>
</dbReference>
<dbReference type="InterPro" id="IPR013087">
    <property type="entry name" value="Znf_C2H2_type"/>
</dbReference>
<feature type="domain" description="C2H2-type" evidence="7">
    <location>
        <begin position="110"/>
        <end position="137"/>
    </location>
</feature>
<protein>
    <recommendedName>
        <fullName evidence="7">C2H2-type domain-containing protein</fullName>
    </recommendedName>
</protein>
<feature type="domain" description="C2H2-type" evidence="7">
    <location>
        <begin position="230"/>
        <end position="257"/>
    </location>
</feature>
<dbReference type="InterPro" id="IPR036236">
    <property type="entry name" value="Znf_C2H2_sf"/>
</dbReference>
<evidence type="ECO:0000256" key="4">
    <source>
        <dbReference type="ARBA" id="ARBA00022833"/>
    </source>
</evidence>
<evidence type="ECO:0000259" key="7">
    <source>
        <dbReference type="PROSITE" id="PS50157"/>
    </source>
</evidence>
<dbReference type="AlphaFoldDB" id="A0A7R9HKJ8"/>
<dbReference type="EMBL" id="OB793044">
    <property type="protein sequence ID" value="CAD7425839.1"/>
    <property type="molecule type" value="Genomic_DNA"/>
</dbReference>
<keyword evidence="2" id="KW-0677">Repeat</keyword>
<evidence type="ECO:0000256" key="5">
    <source>
        <dbReference type="PROSITE-ProRule" id="PRU00042"/>
    </source>
</evidence>
<dbReference type="GO" id="GO:0005634">
    <property type="term" value="C:nucleus"/>
    <property type="evidence" value="ECO:0007669"/>
    <property type="project" value="TreeGrafter"/>
</dbReference>
<feature type="region of interest" description="Disordered" evidence="6">
    <location>
        <begin position="302"/>
        <end position="321"/>
    </location>
</feature>
<feature type="region of interest" description="Disordered" evidence="6">
    <location>
        <begin position="354"/>
        <end position="386"/>
    </location>
</feature>
<accession>A0A7R9HKJ8</accession>